<dbReference type="GO" id="GO:0005524">
    <property type="term" value="F:ATP binding"/>
    <property type="evidence" value="ECO:0007669"/>
    <property type="project" value="InterPro"/>
</dbReference>
<dbReference type="GO" id="GO:0007094">
    <property type="term" value="P:mitotic spindle assembly checkpoint signaling"/>
    <property type="evidence" value="ECO:0007669"/>
    <property type="project" value="InterPro"/>
</dbReference>
<dbReference type="STRING" id="1314776.A0A166FAA4"/>
<feature type="region of interest" description="Disordered" evidence="10">
    <location>
        <begin position="313"/>
        <end position="332"/>
    </location>
</feature>
<dbReference type="GO" id="GO:0032991">
    <property type="term" value="C:protein-containing complex"/>
    <property type="evidence" value="ECO:0007669"/>
    <property type="project" value="UniProtKB-ARBA"/>
</dbReference>
<evidence type="ECO:0000256" key="1">
    <source>
        <dbReference type="ARBA" id="ARBA00004141"/>
    </source>
</evidence>
<dbReference type="PANTHER" id="PTHR14030">
    <property type="entry name" value="MITOTIC CHECKPOINT SERINE/THREONINE-PROTEIN KINASE BUB1"/>
    <property type="match status" value="1"/>
</dbReference>
<dbReference type="OrthoDB" id="248495at2759"/>
<feature type="transmembrane region" description="Helical" evidence="11">
    <location>
        <begin position="1843"/>
        <end position="1862"/>
    </location>
</feature>
<feature type="domain" description="Protein kinase" evidence="12">
    <location>
        <begin position="1382"/>
        <end position="1758"/>
    </location>
</feature>
<feature type="compositionally biased region" description="Basic and acidic residues" evidence="10">
    <location>
        <begin position="666"/>
        <end position="698"/>
    </location>
</feature>
<dbReference type="GO" id="GO:0016020">
    <property type="term" value="C:membrane"/>
    <property type="evidence" value="ECO:0007669"/>
    <property type="project" value="UniProtKB-SubCell"/>
</dbReference>
<keyword evidence="5" id="KW-0995">Kinetochore</keyword>
<dbReference type="SUPFAM" id="SSF56112">
    <property type="entry name" value="Protein kinase-like (PK-like)"/>
    <property type="match status" value="1"/>
</dbReference>
<sequence length="1868" mass="206195">MSPLFDTAPEQIHMCDVVHRPAVWKRWEHLRHGGAHWFVECAAEFLGVWFYVWCGVGSTASFVIANLTDQPTVGSLFQIGFAYAIGIALAIIICSPTSGGHFNPCVTIAQAIFRGFPWSKVPRYILAQILGSFVAALCIYLQYRDLILELEAGLIAKGTYDQINFTPNGLAGIFALYQSPGRSLGYILVNEFIIDVMLAIVIWAIQDPTAFLCPPAMAPWVVAFAYAAAIWGYAPGDMSANSARDVGTRLMALCIWGKPAAGGAYAAIAALTNIPATMIGALIYEFILTDSARVLPPAQRDFLIGHKAHADKKSSGIHHHMHGHDHHSMGSGDEEKARIEMRDAMAAVASPQDTPPIVDGDVLLAAKENIQPLAAGRRVTSLATVLSTPRKELTTQRDTIRLQFRQELSTAFEEDDPLDVYHRFIQWTVENYPQGQSAESGLLELLEEATRVFKDDEMYKADLRYLKIWIMFAGLVERAEVVYKWLVVNEVGTGYSLLYEEYALLLEHLGRRPEADEIYNLGIARKARPLERLQNRHKAFQTRMMTSTALPPPSRSSTTIITSTSRRNVLGTVASGAAASPLSLTAGSRPNGRIQPFVDTDGPHSADGNEWQELGTRKSRVKENTRETTKMGETILKSKLGPTPLTPKIIPYRDEDAADAPMTPAKNKDVMSVKKSTAEEEAIRRDPFRKWDAVDLKPKSNAMPPPQSTSKPSALSESAKSSTSSTISSAGKTRFTFPATDAKGKKHPYAHLLSQTVSAKPQKQMCDLSLLLSDDGTESCIAEVRLRCIGILGKVWDAPQSSSSSIPVDKSNKKIAVNFGEDESHKKKSTAMSRRSSVSSKNVGFEPTVTINTKAALSDVFDMYNSPEKTRLLKEASIKEVSTPAPEKLTLGRKTSERTPGPMQVFVDDAEAAPQQTPLSVFKPLSDENSVAKPKLQSKPIPFSEKKTPGDKRRPLKPAEEVFTPCPPGSSNTKPAESTTPTTVFKPRLSDSAEEDVFGPASGSVPGPVDENDENVFSVFSRSKRKSSVAFSAEGENENGNGGKNARFKIFTDAEEVVDSAPAPPLPQPSTKKAAFMPFVDEAEPSKPAATKASFVPFVDDDASDARVSATPAPARTPFGRARLQDAETPMSDHPFESEEIGEDEEDEDEHHLRRMPMGGRFGQFNVMTPITERTNEFTTSIRAFSTPSGTLSMSDKAFLQMDAVESAEQLAAELREEEAREKGLVVEAHAPLLGHSVLVKEGSPPSSSSAESIFTSHNRSSPPFKLSDGFTIPPVPVNPPAHAAELSKAIDKPEPLNLRESINVTSQFKPPNPCNPFDPEILGTLLSLLPNDRAHHDLKHQEAKLLQLLQKFTAKKVRRGSYTVGMGDSDCLEIKLGEQGYRVFEKIGEGGFGAVFMAQEVDPNEEDRDLEDEFEEKSFALKVVRPRNVWEFYILRNILRSLPPPLRKSIIQPHGLYTFKDESFLILELSEQGTLLEVVNGAASAGVAQHGGSGLEEVLVIFFAVELLRLVEGMHRLGLIHGDLKIDNCLVRLDEVEAPTIWESKYDPAGGNGWSAKGVKMIDFGRSVDMRMFPASQRFMGDWPTDVRDCLEVREARPWNYQTDYWGLASIFYCMLYGRYIETVVSAGRVKLGQPLKRYWQGEMWNRIFDLLLNSGSAREDGKLPLCEEIGGLRIEMEDWLVQNCTLPTRDLKALLKKVERGILNRIEKFLSPASGLWLMASSSPSRPFAHTVKQLKFVLPGSVTVWLFRPLTHIWLLLDEDGWTRLSAGLSLATGLLTLILFVYLMLLPWFRGYQPNYRQWRDSGELSLVVPVLTGSIVFGYFLLVFTLSQFSELGITKSLVASTGLYILSFGLVGLFPVPNRRLE</sequence>
<dbReference type="EMBL" id="KV428032">
    <property type="protein sequence ID" value="KZT40445.1"/>
    <property type="molecule type" value="Genomic_DNA"/>
</dbReference>
<feature type="compositionally biased region" description="Acidic residues" evidence="10">
    <location>
        <begin position="1138"/>
        <end position="1149"/>
    </location>
</feature>
<evidence type="ECO:0000313" key="14">
    <source>
        <dbReference type="EMBL" id="KZT40445.1"/>
    </source>
</evidence>
<dbReference type="InterPro" id="IPR011009">
    <property type="entry name" value="Kinase-like_dom_sf"/>
</dbReference>
<feature type="transmembrane region" description="Helical" evidence="11">
    <location>
        <begin position="217"/>
        <end position="234"/>
    </location>
</feature>
<keyword evidence="3" id="KW-0158">Chromosome</keyword>
<dbReference type="CDD" id="cd13981">
    <property type="entry name" value="STKc_Bub1_BubR1"/>
    <property type="match status" value="1"/>
</dbReference>
<gene>
    <name evidence="14" type="ORF">SISSUDRAFT_1031877</name>
</gene>
<dbReference type="Gene3D" id="1.10.510.10">
    <property type="entry name" value="Transferase(Phosphotransferase) domain 1"/>
    <property type="match status" value="1"/>
</dbReference>
<feature type="transmembrane region" description="Helical" evidence="11">
    <location>
        <begin position="1772"/>
        <end position="1789"/>
    </location>
</feature>
<keyword evidence="4 11" id="KW-0812">Transmembrane</keyword>
<dbReference type="PROSITE" id="PS00108">
    <property type="entry name" value="PROTEIN_KINASE_ST"/>
    <property type="match status" value="1"/>
</dbReference>
<keyword evidence="15" id="KW-1185">Reference proteome</keyword>
<evidence type="ECO:0000256" key="6">
    <source>
        <dbReference type="ARBA" id="ARBA00022989"/>
    </source>
</evidence>
<evidence type="ECO:0000256" key="7">
    <source>
        <dbReference type="ARBA" id="ARBA00023136"/>
    </source>
</evidence>
<dbReference type="PRINTS" id="PR00783">
    <property type="entry name" value="MINTRINSICP"/>
</dbReference>
<dbReference type="SUPFAM" id="SSF81338">
    <property type="entry name" value="Aquaporin-like"/>
    <property type="match status" value="1"/>
</dbReference>
<feature type="region of interest" description="Disordered" evidence="10">
    <location>
        <begin position="820"/>
        <end position="839"/>
    </location>
</feature>
<dbReference type="GO" id="GO:0015267">
    <property type="term" value="F:channel activity"/>
    <property type="evidence" value="ECO:0007669"/>
    <property type="project" value="InterPro"/>
</dbReference>
<feature type="compositionally biased region" description="Basic and acidic residues" evidence="10">
    <location>
        <begin position="944"/>
        <end position="960"/>
    </location>
</feature>
<dbReference type="GO" id="GO:0004672">
    <property type="term" value="F:protein kinase activity"/>
    <property type="evidence" value="ECO:0007669"/>
    <property type="project" value="InterPro"/>
</dbReference>
<dbReference type="Pfam" id="PF08311">
    <property type="entry name" value="Mad3_BUB1_I"/>
    <property type="match status" value="1"/>
</dbReference>
<dbReference type="Proteomes" id="UP000076798">
    <property type="component" value="Unassembled WGS sequence"/>
</dbReference>
<dbReference type="GO" id="GO:0000776">
    <property type="term" value="C:kinetochore"/>
    <property type="evidence" value="ECO:0007669"/>
    <property type="project" value="UniProtKB-KW"/>
</dbReference>
<evidence type="ECO:0000256" key="2">
    <source>
        <dbReference type="ARBA" id="ARBA00004629"/>
    </source>
</evidence>
<feature type="transmembrane region" description="Helical" evidence="11">
    <location>
        <begin position="73"/>
        <end position="94"/>
    </location>
</feature>
<dbReference type="InterPro" id="IPR023271">
    <property type="entry name" value="Aquaporin-like"/>
</dbReference>
<evidence type="ECO:0000256" key="9">
    <source>
        <dbReference type="SAM" id="Coils"/>
    </source>
</evidence>
<protein>
    <recommendedName>
        <fullName evidence="16">Pkinase-domain-containing protein</fullName>
    </recommendedName>
</protein>
<accession>A0A166FAA4</accession>
<feature type="compositionally biased region" description="Polar residues" evidence="10">
    <location>
        <begin position="969"/>
        <end position="983"/>
    </location>
</feature>
<dbReference type="Pfam" id="PF00069">
    <property type="entry name" value="Pkinase"/>
    <property type="match status" value="1"/>
</dbReference>
<dbReference type="SMART" id="SM00220">
    <property type="entry name" value="S_TKc"/>
    <property type="match status" value="1"/>
</dbReference>
<feature type="compositionally biased region" description="Low complexity" evidence="10">
    <location>
        <begin position="710"/>
        <end position="729"/>
    </location>
</feature>
<dbReference type="GO" id="GO:0005634">
    <property type="term" value="C:nucleus"/>
    <property type="evidence" value="ECO:0007669"/>
    <property type="project" value="TreeGrafter"/>
</dbReference>
<evidence type="ECO:0000259" key="12">
    <source>
        <dbReference type="PROSITE" id="PS50011"/>
    </source>
</evidence>
<dbReference type="Gene3D" id="1.20.1080.10">
    <property type="entry name" value="Glycerol uptake facilitator protein"/>
    <property type="match status" value="1"/>
</dbReference>
<comment type="subcellular location">
    <subcellularLocation>
        <location evidence="2">Chromosome</location>
        <location evidence="2">Centromere</location>
        <location evidence="2">Kinetochore</location>
    </subcellularLocation>
    <subcellularLocation>
        <location evidence="1">Membrane</location>
        <topology evidence="1">Multi-pass membrane protein</topology>
    </subcellularLocation>
</comment>
<evidence type="ECO:0000256" key="10">
    <source>
        <dbReference type="SAM" id="MobiDB-lite"/>
    </source>
</evidence>
<keyword evidence="6 11" id="KW-1133">Transmembrane helix</keyword>
<name>A0A166FAA4_9AGAM</name>
<dbReference type="PANTHER" id="PTHR14030:SF4">
    <property type="entry name" value="BUB1 KINASE, ISOFORM A-RELATED"/>
    <property type="match status" value="1"/>
</dbReference>
<dbReference type="InterPro" id="IPR000425">
    <property type="entry name" value="MIP"/>
</dbReference>
<dbReference type="Pfam" id="PF00230">
    <property type="entry name" value="MIP"/>
    <property type="match status" value="1"/>
</dbReference>
<evidence type="ECO:0000259" key="13">
    <source>
        <dbReference type="PROSITE" id="PS51489"/>
    </source>
</evidence>
<evidence type="ECO:0000256" key="11">
    <source>
        <dbReference type="SAM" id="Phobius"/>
    </source>
</evidence>
<feature type="region of interest" description="Disordered" evidence="10">
    <location>
        <begin position="1241"/>
        <end position="1261"/>
    </location>
</feature>
<feature type="compositionally biased region" description="Polar residues" evidence="10">
    <location>
        <begin position="1251"/>
        <end position="1261"/>
    </location>
</feature>
<evidence type="ECO:0000256" key="8">
    <source>
        <dbReference type="ARBA" id="ARBA00023328"/>
    </source>
</evidence>
<dbReference type="SMART" id="SM00777">
    <property type="entry name" value="Mad3_BUB1_I"/>
    <property type="match status" value="1"/>
</dbReference>
<dbReference type="FunFam" id="1.25.40.430:FF:000003">
    <property type="entry name" value="Checkpoint serine/threonine-protein kinase BUB1"/>
    <property type="match status" value="1"/>
</dbReference>
<feature type="transmembrane region" description="Helical" evidence="11">
    <location>
        <begin position="184"/>
        <end position="205"/>
    </location>
</feature>
<keyword evidence="7 11" id="KW-0472">Membrane</keyword>
<evidence type="ECO:0008006" key="16">
    <source>
        <dbReference type="Google" id="ProtNLM"/>
    </source>
</evidence>
<dbReference type="PROSITE" id="PS51489">
    <property type="entry name" value="BUB1_N"/>
    <property type="match status" value="1"/>
</dbReference>
<proteinExistence type="predicted"/>
<keyword evidence="8" id="KW-0137">Centromere</keyword>
<organism evidence="14 15">
    <name type="scientific">Sistotremastrum suecicum HHB10207 ss-3</name>
    <dbReference type="NCBI Taxonomy" id="1314776"/>
    <lineage>
        <taxon>Eukaryota</taxon>
        <taxon>Fungi</taxon>
        <taxon>Dikarya</taxon>
        <taxon>Basidiomycota</taxon>
        <taxon>Agaricomycotina</taxon>
        <taxon>Agaricomycetes</taxon>
        <taxon>Sistotremastrales</taxon>
        <taxon>Sistotremastraceae</taxon>
        <taxon>Sistotremastrum</taxon>
    </lineage>
</organism>
<evidence type="ECO:0000256" key="5">
    <source>
        <dbReference type="ARBA" id="ARBA00022838"/>
    </source>
</evidence>
<evidence type="ECO:0000313" key="15">
    <source>
        <dbReference type="Proteomes" id="UP000076798"/>
    </source>
</evidence>
<reference evidence="14 15" key="1">
    <citation type="journal article" date="2016" name="Mol. Biol. Evol.">
        <title>Comparative Genomics of Early-Diverging Mushroom-Forming Fungi Provides Insights into the Origins of Lignocellulose Decay Capabilities.</title>
        <authorList>
            <person name="Nagy L.G."/>
            <person name="Riley R."/>
            <person name="Tritt A."/>
            <person name="Adam C."/>
            <person name="Daum C."/>
            <person name="Floudas D."/>
            <person name="Sun H."/>
            <person name="Yadav J.S."/>
            <person name="Pangilinan J."/>
            <person name="Larsson K.H."/>
            <person name="Matsuura K."/>
            <person name="Barry K."/>
            <person name="Labutti K."/>
            <person name="Kuo R."/>
            <person name="Ohm R.A."/>
            <person name="Bhattacharya S.S."/>
            <person name="Shirouzu T."/>
            <person name="Yoshinaga Y."/>
            <person name="Martin F.M."/>
            <person name="Grigoriev I.V."/>
            <person name="Hibbett D.S."/>
        </authorList>
    </citation>
    <scope>NUCLEOTIDE SEQUENCE [LARGE SCALE GENOMIC DNA]</scope>
    <source>
        <strain evidence="14 15">HHB10207 ss-3</strain>
    </source>
</reference>
<dbReference type="InterPro" id="IPR000719">
    <property type="entry name" value="Prot_kinase_dom"/>
</dbReference>
<dbReference type="InterPro" id="IPR015661">
    <property type="entry name" value="Bub1/Mad3"/>
</dbReference>
<evidence type="ECO:0000256" key="3">
    <source>
        <dbReference type="ARBA" id="ARBA00022454"/>
    </source>
</evidence>
<dbReference type="InterPro" id="IPR008271">
    <property type="entry name" value="Ser/Thr_kinase_AS"/>
</dbReference>
<dbReference type="Gene3D" id="1.25.40.430">
    <property type="match status" value="1"/>
</dbReference>
<feature type="domain" description="BUB1 N-terminal" evidence="13">
    <location>
        <begin position="404"/>
        <end position="568"/>
    </location>
</feature>
<feature type="region of interest" description="Disordered" evidence="10">
    <location>
        <begin position="657"/>
        <end position="729"/>
    </location>
</feature>
<dbReference type="PROSITE" id="PS50011">
    <property type="entry name" value="PROTEIN_KINASE_DOM"/>
    <property type="match status" value="1"/>
</dbReference>
<feature type="coiled-coil region" evidence="9">
    <location>
        <begin position="1201"/>
        <end position="1228"/>
    </location>
</feature>
<dbReference type="InterPro" id="IPR013212">
    <property type="entry name" value="Mad3/Bub1_I"/>
</dbReference>
<evidence type="ECO:0000256" key="4">
    <source>
        <dbReference type="ARBA" id="ARBA00022692"/>
    </source>
</evidence>
<feature type="transmembrane region" description="Helical" evidence="11">
    <location>
        <begin position="1809"/>
        <end position="1831"/>
    </location>
</feature>
<feature type="region of interest" description="Disordered" evidence="10">
    <location>
        <begin position="1106"/>
        <end position="1150"/>
    </location>
</feature>
<feature type="transmembrane region" description="Helical" evidence="11">
    <location>
        <begin position="124"/>
        <end position="143"/>
    </location>
</feature>
<feature type="compositionally biased region" description="Basic residues" evidence="10">
    <location>
        <begin position="313"/>
        <end position="325"/>
    </location>
</feature>
<keyword evidence="9" id="KW-0175">Coiled coil</keyword>
<dbReference type="GO" id="GO:0051754">
    <property type="term" value="P:meiotic sister chromatid cohesion, centromeric"/>
    <property type="evidence" value="ECO:0007669"/>
    <property type="project" value="TreeGrafter"/>
</dbReference>
<feature type="region of interest" description="Disordered" evidence="10">
    <location>
        <begin position="920"/>
        <end position="1013"/>
    </location>
</feature>